<keyword evidence="10" id="KW-1185">Reference proteome</keyword>
<feature type="active site" description="Charge relay system" evidence="5">
    <location>
        <position position="421"/>
    </location>
</feature>
<keyword evidence="2 5" id="KW-0645">Protease</keyword>
<dbReference type="PROSITE" id="PS00136">
    <property type="entry name" value="SUBTILASE_ASP"/>
    <property type="match status" value="1"/>
</dbReference>
<protein>
    <submittedName>
        <fullName evidence="9">S8 family serine peptidase</fullName>
    </submittedName>
</protein>
<evidence type="ECO:0000256" key="4">
    <source>
        <dbReference type="ARBA" id="ARBA00022825"/>
    </source>
</evidence>
<evidence type="ECO:0000256" key="5">
    <source>
        <dbReference type="PROSITE-ProRule" id="PRU01240"/>
    </source>
</evidence>
<keyword evidence="4 5" id="KW-0720">Serine protease</keyword>
<evidence type="ECO:0000313" key="9">
    <source>
        <dbReference type="EMBL" id="MCT2583948.1"/>
    </source>
</evidence>
<proteinExistence type="inferred from homology"/>
<evidence type="ECO:0000256" key="7">
    <source>
        <dbReference type="SAM" id="SignalP"/>
    </source>
</evidence>
<sequence length="1077" mass="112256">MVLGTVLATAPAAAAAPSTAASPETTANTTANSTVQTVTLITGDQVVMHDGQARSVRPGPGRDGMSFSAFTHDDHTYVIPADARRLVATGRVDRRLFDVTTLIEFGYDDAHRDSVPLIVTHPEDRAAPRVAGATDTRALDSIDAVAMTAEKGGTTWEALTDGTATRRTAGGVSKVWLDGKRTSTLDHSVPQIGAPTAWEAGYTGEGITVAVLDTGVDQTHPDLADREIAEQNFTEAPDNVDNFGHGTHVASIVAGTGAKSEGKYRGVAWGASILDGKVLDDFGGGLESWIIAGMEWAAEQGADVANLSLGGGDTADIDPLEEAVNRLSAETDTLFVIAAGNSGPGAGTVGSPGSAEAALTVGAVDRDDELADFSSRGPRIGDGGIKPDVTAPGVDIVAALHAAGTIGPPVVDGYTALSGTSMAAPHVAGAAALLAQQHPDWTGEQLKAVLTGSATPHESLTAFEQGSGRVDVAAAMTQTLVTEPTNVSLGTVAWPHDDDEPVTKELTYRNLGDTDVTLALSVEATGPDGAPADLFSLSDDEVTVPAGGEASVSVTGDTTLGSVDGAYSGAVLATSGESVTRTPVAITREVESYDVTLNFLDDNGQPTGEYSTLLIGLDNDTFAFPYDEDGSVEVRLPKGRYVADHMVFTAGGDHYNLLPQPGLVVDQERTVTVDAREAGPVEVTPPGDVTLGLGDLGYEAATDTSSFGSAFLTNDLSTLSIGQIGSASPDVRFTAKINTQWLGANGDFYGLSWFPEGGMPTGFTRHVEQGDLATVRAEFAQAVEGTTASRPMFPQPPSGAGFVFGLGSELALPGSRTEYLSTEGGVRWASTMWISDAEGDSISSLDSPPTAYRAGRTYQDRFNHAVFGPALPETEYPWVYRVGDDLAVSVPLFSDGAGHAGFSVVESGSTKLYRGDELIGELPAGGGYLTGLPPEPGEYRLVSTAHRPAIFDLTTAVTAEWTFTSEHAEGSEPTAVDLNTVRFTPRLDENNAAPAGRSYLVPLTVQDESGERARPRSLRVDVSYDGGASWQRVPVLLKLVAVLHHPADAETVSLRATATDREGNTLKQTIVDAYDLR</sequence>
<dbReference type="PRINTS" id="PR00723">
    <property type="entry name" value="SUBTILISIN"/>
</dbReference>
<dbReference type="InterPro" id="IPR017297">
    <property type="entry name" value="Peptidase_S8A_DPH-A"/>
</dbReference>
<comment type="caution">
    <text evidence="9">The sequence shown here is derived from an EMBL/GenBank/DDBJ whole genome shotgun (WGS) entry which is preliminary data.</text>
</comment>
<feature type="active site" description="Charge relay system" evidence="5">
    <location>
        <position position="213"/>
    </location>
</feature>
<gene>
    <name evidence="9" type="ORF">JT362_12555</name>
</gene>
<evidence type="ECO:0000256" key="3">
    <source>
        <dbReference type="ARBA" id="ARBA00022801"/>
    </source>
</evidence>
<feature type="chain" id="PRO_5045446627" evidence="7">
    <location>
        <begin position="21"/>
        <end position="1077"/>
    </location>
</feature>
<keyword evidence="7" id="KW-0732">Signal</keyword>
<dbReference type="PROSITE" id="PS00138">
    <property type="entry name" value="SUBTILASE_SER"/>
    <property type="match status" value="1"/>
</dbReference>
<dbReference type="PANTHER" id="PTHR43806:SF65">
    <property type="entry name" value="SERINE PROTEASE APRX"/>
    <property type="match status" value="1"/>
</dbReference>
<dbReference type="InterPro" id="IPR023827">
    <property type="entry name" value="Peptidase_S8_Asp-AS"/>
</dbReference>
<dbReference type="InterPro" id="IPR015500">
    <property type="entry name" value="Peptidase_S8_subtilisin-rel"/>
</dbReference>
<evidence type="ECO:0000256" key="1">
    <source>
        <dbReference type="ARBA" id="ARBA00011073"/>
    </source>
</evidence>
<dbReference type="PROSITE" id="PS51892">
    <property type="entry name" value="SUBTILASE"/>
    <property type="match status" value="1"/>
</dbReference>
<reference evidence="9 10" key="1">
    <citation type="submission" date="2021-02" db="EMBL/GenBank/DDBJ databases">
        <title>Actinophytocola xerophila sp. nov., isolated from soil of cotton cropping field.</title>
        <authorList>
            <person name="Huang R."/>
            <person name="Chen X."/>
            <person name="Ge X."/>
            <person name="Liu W."/>
        </authorList>
    </citation>
    <scope>NUCLEOTIDE SEQUENCE [LARGE SCALE GENOMIC DNA]</scope>
    <source>
        <strain evidence="9 10">S1-96</strain>
    </source>
</reference>
<dbReference type="InterPro" id="IPR000209">
    <property type="entry name" value="Peptidase_S8/S53_dom"/>
</dbReference>
<name>A0ABT2J7W9_9PSEU</name>
<evidence type="ECO:0000256" key="2">
    <source>
        <dbReference type="ARBA" id="ARBA00022670"/>
    </source>
</evidence>
<dbReference type="PROSITE" id="PS00137">
    <property type="entry name" value="SUBTILASE_HIS"/>
    <property type="match status" value="1"/>
</dbReference>
<feature type="active site" description="Charge relay system" evidence="5">
    <location>
        <position position="245"/>
    </location>
</feature>
<dbReference type="Proteomes" id="UP001156441">
    <property type="component" value="Unassembled WGS sequence"/>
</dbReference>
<dbReference type="InterPro" id="IPR050131">
    <property type="entry name" value="Peptidase_S8_subtilisin-like"/>
</dbReference>
<dbReference type="Pfam" id="PF00082">
    <property type="entry name" value="Peptidase_S8"/>
    <property type="match status" value="1"/>
</dbReference>
<organism evidence="9 10">
    <name type="scientific">Actinophytocola gossypii</name>
    <dbReference type="NCBI Taxonomy" id="2812003"/>
    <lineage>
        <taxon>Bacteria</taxon>
        <taxon>Bacillati</taxon>
        <taxon>Actinomycetota</taxon>
        <taxon>Actinomycetes</taxon>
        <taxon>Pseudonocardiales</taxon>
        <taxon>Pseudonocardiaceae</taxon>
    </lineage>
</organism>
<dbReference type="InterPro" id="IPR023828">
    <property type="entry name" value="Peptidase_S8_Ser-AS"/>
</dbReference>
<dbReference type="PIRSF" id="PIRSF037854">
    <property type="entry name" value="Dihydropyridine_esterase"/>
    <property type="match status" value="1"/>
</dbReference>
<dbReference type="PANTHER" id="PTHR43806">
    <property type="entry name" value="PEPTIDASE S8"/>
    <property type="match status" value="1"/>
</dbReference>
<accession>A0ABT2J7W9</accession>
<dbReference type="RefSeq" id="WP_260191325.1">
    <property type="nucleotide sequence ID" value="NZ_JAFFZE010000010.1"/>
</dbReference>
<comment type="similarity">
    <text evidence="1 5 6">Belongs to the peptidase S8 family.</text>
</comment>
<evidence type="ECO:0000259" key="8">
    <source>
        <dbReference type="Pfam" id="PF00082"/>
    </source>
</evidence>
<feature type="signal peptide" evidence="7">
    <location>
        <begin position="1"/>
        <end position="20"/>
    </location>
</feature>
<evidence type="ECO:0000313" key="10">
    <source>
        <dbReference type="Proteomes" id="UP001156441"/>
    </source>
</evidence>
<feature type="domain" description="Peptidase S8/S53" evidence="8">
    <location>
        <begin position="204"/>
        <end position="468"/>
    </location>
</feature>
<dbReference type="InterPro" id="IPR022398">
    <property type="entry name" value="Peptidase_S8_His-AS"/>
</dbReference>
<dbReference type="InterPro" id="IPR036852">
    <property type="entry name" value="Peptidase_S8/S53_dom_sf"/>
</dbReference>
<dbReference type="SUPFAM" id="SSF52743">
    <property type="entry name" value="Subtilisin-like"/>
    <property type="match status" value="1"/>
</dbReference>
<dbReference type="EMBL" id="JAFFZE010000010">
    <property type="protein sequence ID" value="MCT2583948.1"/>
    <property type="molecule type" value="Genomic_DNA"/>
</dbReference>
<evidence type="ECO:0000256" key="6">
    <source>
        <dbReference type="RuleBase" id="RU003355"/>
    </source>
</evidence>
<keyword evidence="3 5" id="KW-0378">Hydrolase</keyword>
<dbReference type="Gene3D" id="3.40.50.200">
    <property type="entry name" value="Peptidase S8/S53 domain"/>
    <property type="match status" value="1"/>
</dbReference>